<sequence length="542" mass="59258">MLNFSYAMEDGAIVMIDQFPDDLSPFSQGTAIDTDPISYFLPPQSSSSSTTADFSSMSATIDDNATSPFLSLFTLVSENPSNPTFSLFPQVSENVATFKPIGNNNPPPPPTVAEPSTDLCLSLPFTPDTSSTITTLHCSIGSQDSSALASSNCVAKRSLFQGPISISKSAEEKFVPVGMRKELTNNAKRQRLVIQPAAVPSTDLCLSLPSTDICLSLPSTPDTSSTITALQCSIGSQDSSALASSDCAAKRSLFQESNMGPISISKSEEEKFVPLRVRKEWTNNAKQHLIIQPVAVPSTALCLSLPFTPGTSSTITTPQCSTGSQDFSAMASSSCWVDVSDNCAAKRSLFEGPISISKSGEEKFVPVKKFTVRKESVNDAKRQRVIIQPVAAAAAREEGHWITKKLTKSDVNGASRLLLPRQEVKNYILPFLDEEKQAIICQDIRGIDVTVLDLDTETEHNLTLKKWSTDSFQLVKAWTTEFVKRRNLKQDDVISIRWEKNNSRFCFRVQMRNQVDGHSVQIFSLAEEKVEVISSLAINRNR</sequence>
<comment type="caution">
    <text evidence="7">The sequence shown here is derived from an EMBL/GenBank/DDBJ whole genome shotgun (WGS) entry which is preliminary data.</text>
</comment>
<dbReference type="Gene3D" id="2.40.330.10">
    <property type="entry name" value="DNA-binding pseudobarrel domain"/>
    <property type="match status" value="1"/>
</dbReference>
<evidence type="ECO:0000256" key="1">
    <source>
        <dbReference type="ARBA" id="ARBA00004123"/>
    </source>
</evidence>
<dbReference type="Proteomes" id="UP000823775">
    <property type="component" value="Unassembled WGS sequence"/>
</dbReference>
<organism evidence="7 8">
    <name type="scientific">Datura stramonium</name>
    <name type="common">Jimsonweed</name>
    <name type="synonym">Common thornapple</name>
    <dbReference type="NCBI Taxonomy" id="4076"/>
    <lineage>
        <taxon>Eukaryota</taxon>
        <taxon>Viridiplantae</taxon>
        <taxon>Streptophyta</taxon>
        <taxon>Embryophyta</taxon>
        <taxon>Tracheophyta</taxon>
        <taxon>Spermatophyta</taxon>
        <taxon>Magnoliopsida</taxon>
        <taxon>eudicotyledons</taxon>
        <taxon>Gunneridae</taxon>
        <taxon>Pentapetalae</taxon>
        <taxon>asterids</taxon>
        <taxon>lamiids</taxon>
        <taxon>Solanales</taxon>
        <taxon>Solanaceae</taxon>
        <taxon>Solanoideae</taxon>
        <taxon>Datureae</taxon>
        <taxon>Datura</taxon>
    </lineage>
</organism>
<comment type="subcellular location">
    <subcellularLocation>
        <location evidence="1">Nucleus</location>
    </subcellularLocation>
</comment>
<dbReference type="SUPFAM" id="SSF101936">
    <property type="entry name" value="DNA-binding pseudobarrel domain"/>
    <property type="match status" value="1"/>
</dbReference>
<dbReference type="InterPro" id="IPR015300">
    <property type="entry name" value="DNA-bd_pseudobarrel_sf"/>
</dbReference>
<reference evidence="7 8" key="1">
    <citation type="journal article" date="2021" name="BMC Genomics">
        <title>Datura genome reveals duplications of psychoactive alkaloid biosynthetic genes and high mutation rate following tissue culture.</title>
        <authorList>
            <person name="Rajewski A."/>
            <person name="Carter-House D."/>
            <person name="Stajich J."/>
            <person name="Litt A."/>
        </authorList>
    </citation>
    <scope>NUCLEOTIDE SEQUENCE [LARGE SCALE GENOMIC DNA]</scope>
    <source>
        <strain evidence="7">AR-01</strain>
    </source>
</reference>
<evidence type="ECO:0000256" key="4">
    <source>
        <dbReference type="ARBA" id="ARBA00023163"/>
    </source>
</evidence>
<evidence type="ECO:0000313" key="8">
    <source>
        <dbReference type="Proteomes" id="UP000823775"/>
    </source>
</evidence>
<evidence type="ECO:0000259" key="6">
    <source>
        <dbReference type="SMART" id="SM01019"/>
    </source>
</evidence>
<keyword evidence="5" id="KW-0539">Nucleus</keyword>
<dbReference type="InterPro" id="IPR051442">
    <property type="entry name" value="B3_domain"/>
</dbReference>
<dbReference type="PANTHER" id="PTHR34269">
    <property type="entry name" value="TRANSCRIPTION FACTOR B3-DOMAIN FAMILY-RELATED"/>
    <property type="match status" value="1"/>
</dbReference>
<gene>
    <name evidence="7" type="ORF">HAX54_012414</name>
</gene>
<feature type="domain" description="TF-B3" evidence="6">
    <location>
        <begin position="402"/>
        <end position="513"/>
    </location>
</feature>
<keyword evidence="4" id="KW-0804">Transcription</keyword>
<keyword evidence="3" id="KW-0238">DNA-binding</keyword>
<dbReference type="EMBL" id="JACEIK010001721">
    <property type="protein sequence ID" value="MCD7471749.1"/>
    <property type="molecule type" value="Genomic_DNA"/>
</dbReference>
<keyword evidence="2" id="KW-0805">Transcription regulation</keyword>
<dbReference type="PANTHER" id="PTHR34269:SF11">
    <property type="entry name" value="B3 DOMAIN PROTEIN"/>
    <property type="match status" value="1"/>
</dbReference>
<evidence type="ECO:0000256" key="2">
    <source>
        <dbReference type="ARBA" id="ARBA00023015"/>
    </source>
</evidence>
<dbReference type="CDD" id="cd10017">
    <property type="entry name" value="B3_DNA"/>
    <property type="match status" value="1"/>
</dbReference>
<name>A0ABS8TJS2_DATST</name>
<evidence type="ECO:0000256" key="3">
    <source>
        <dbReference type="ARBA" id="ARBA00023125"/>
    </source>
</evidence>
<evidence type="ECO:0000256" key="5">
    <source>
        <dbReference type="ARBA" id="ARBA00023242"/>
    </source>
</evidence>
<accession>A0ABS8TJS2</accession>
<keyword evidence="8" id="KW-1185">Reference proteome</keyword>
<protein>
    <recommendedName>
        <fullName evidence="6">TF-B3 domain-containing protein</fullName>
    </recommendedName>
</protein>
<proteinExistence type="predicted"/>
<evidence type="ECO:0000313" key="7">
    <source>
        <dbReference type="EMBL" id="MCD7471749.1"/>
    </source>
</evidence>
<dbReference type="SMART" id="SM01019">
    <property type="entry name" value="B3"/>
    <property type="match status" value="1"/>
</dbReference>
<dbReference type="InterPro" id="IPR003340">
    <property type="entry name" value="B3_DNA-bd"/>
</dbReference>